<evidence type="ECO:0000313" key="2">
    <source>
        <dbReference type="EMBL" id="QSZ68071.1"/>
    </source>
</evidence>
<evidence type="ECO:0000256" key="1">
    <source>
        <dbReference type="ARBA" id="ARBA00005437"/>
    </source>
</evidence>
<dbReference type="Pfam" id="PF04525">
    <property type="entry name" value="LOR"/>
    <property type="match status" value="1"/>
</dbReference>
<dbReference type="InterPro" id="IPR007612">
    <property type="entry name" value="LOR"/>
</dbReference>
<sequence length="176" mass="20065">MLRRRGGAALRGREEGAHRYRMREKIVSIGDDYWIEDEAGEKAFKVDGKMLRVRNTLVIQSSGGQDLYKIQERMLRIKDTMEIERGDGGTAATIKKALISPLRDRWTVKIPEGEDWSIQGNILDHEYRIDAGRERVAEVSKKWFRIRDTYGVEIAPGHDDALVLAVTAAIDQMAHD</sequence>
<dbReference type="GeneID" id="76424997"/>
<keyword evidence="3" id="KW-1185">Reference proteome</keyword>
<dbReference type="KEGG" id="maqe:RJ40_11475"/>
<proteinExistence type="inferred from homology"/>
<protein>
    <recommendedName>
        <fullName evidence="4">LURP-one-related family protein</fullName>
    </recommendedName>
</protein>
<dbReference type="EMBL" id="CP036172">
    <property type="protein sequence ID" value="QSZ68071.1"/>
    <property type="molecule type" value="Genomic_DNA"/>
</dbReference>
<accession>A0A8A3S8R0</accession>
<dbReference type="Proteomes" id="UP001042704">
    <property type="component" value="Chromosome"/>
</dbReference>
<reference evidence="2" key="2">
    <citation type="submission" date="2019-02" db="EMBL/GenBank/DDBJ databases">
        <authorList>
            <person name="Chen S.-C."/>
            <person name="Chien H.-H."/>
            <person name="Lai M.-C."/>
        </authorList>
    </citation>
    <scope>NUCLEOTIDE SEQUENCE</scope>
    <source>
        <strain evidence="2">N2F9704</strain>
    </source>
</reference>
<dbReference type="InterPro" id="IPR025659">
    <property type="entry name" value="Tubby-like_C"/>
</dbReference>
<reference evidence="2" key="1">
    <citation type="journal article" date="2001" name="Int. J. Syst. Evol. Microbiol.">
        <title>Methanofollis aquaemaris sp. nov., a methanogen isolated from an aquaculture fish pond.</title>
        <authorList>
            <person name="Lai M.C."/>
            <person name="Chen S.C."/>
        </authorList>
    </citation>
    <scope>NUCLEOTIDE SEQUENCE</scope>
    <source>
        <strain evidence="2">N2F9704</strain>
    </source>
</reference>
<evidence type="ECO:0008006" key="4">
    <source>
        <dbReference type="Google" id="ProtNLM"/>
    </source>
</evidence>
<dbReference type="InterPro" id="IPR038595">
    <property type="entry name" value="LOR_sf"/>
</dbReference>
<gene>
    <name evidence="2" type="ORF">RJ40_11475</name>
</gene>
<dbReference type="AlphaFoldDB" id="A0A8A3S8R0"/>
<dbReference type="PANTHER" id="PTHR31087:SF161">
    <property type="entry name" value="TUBBY C 2 FAMILY PROTEIN"/>
    <property type="match status" value="1"/>
</dbReference>
<dbReference type="RefSeq" id="WP_265581004.1">
    <property type="nucleotide sequence ID" value="NZ_CP036172.1"/>
</dbReference>
<dbReference type="Gene3D" id="2.40.160.200">
    <property type="entry name" value="LURP1-related"/>
    <property type="match status" value="1"/>
</dbReference>
<dbReference type="PANTHER" id="PTHR31087">
    <property type="match status" value="1"/>
</dbReference>
<evidence type="ECO:0000313" key="3">
    <source>
        <dbReference type="Proteomes" id="UP001042704"/>
    </source>
</evidence>
<name>A0A8A3S8R0_9EURY</name>
<organism evidence="2 3">
    <name type="scientific">Methanofollis aquaemaris</name>
    <dbReference type="NCBI Taxonomy" id="126734"/>
    <lineage>
        <taxon>Archaea</taxon>
        <taxon>Methanobacteriati</taxon>
        <taxon>Methanobacteriota</taxon>
        <taxon>Stenosarchaea group</taxon>
        <taxon>Methanomicrobia</taxon>
        <taxon>Methanomicrobiales</taxon>
        <taxon>Methanomicrobiaceae</taxon>
        <taxon>Methanofollis</taxon>
    </lineage>
</organism>
<comment type="similarity">
    <text evidence="1">Belongs to the LOR family.</text>
</comment>
<dbReference type="SUPFAM" id="SSF54518">
    <property type="entry name" value="Tubby C-terminal domain-like"/>
    <property type="match status" value="1"/>
</dbReference>